<organism evidence="4">
    <name type="scientific">Noctiluca scintillans</name>
    <name type="common">Sea sparkle</name>
    <name type="synonym">Red tide dinoflagellate</name>
    <dbReference type="NCBI Taxonomy" id="2966"/>
    <lineage>
        <taxon>Eukaryota</taxon>
        <taxon>Sar</taxon>
        <taxon>Alveolata</taxon>
        <taxon>Dinophyceae</taxon>
        <taxon>Noctilucales</taxon>
        <taxon>Noctilucaceae</taxon>
        <taxon>Noctiluca</taxon>
    </lineage>
</organism>
<dbReference type="SUPFAM" id="SSF47616">
    <property type="entry name" value="GST C-terminal domain-like"/>
    <property type="match status" value="1"/>
</dbReference>
<dbReference type="InterPro" id="IPR010987">
    <property type="entry name" value="Glutathione-S-Trfase_C-like"/>
</dbReference>
<comment type="similarity">
    <text evidence="1">Belongs to the GST superfamily.</text>
</comment>
<dbReference type="PROSITE" id="PS50405">
    <property type="entry name" value="GST_CTER"/>
    <property type="match status" value="1"/>
</dbReference>
<dbReference type="PANTHER" id="PTHR44051">
    <property type="entry name" value="GLUTATHIONE S-TRANSFERASE-RELATED"/>
    <property type="match status" value="1"/>
</dbReference>
<evidence type="ECO:0000256" key="1">
    <source>
        <dbReference type="ARBA" id="ARBA00007409"/>
    </source>
</evidence>
<feature type="domain" description="GST C-terminal" evidence="3">
    <location>
        <begin position="168"/>
        <end position="323"/>
    </location>
</feature>
<dbReference type="Pfam" id="PF13409">
    <property type="entry name" value="GST_N_2"/>
    <property type="match status" value="1"/>
</dbReference>
<dbReference type="PANTHER" id="PTHR44051:SF8">
    <property type="entry name" value="GLUTATHIONE S-TRANSFERASE GSTA"/>
    <property type="match status" value="1"/>
</dbReference>
<dbReference type="CDD" id="cd03048">
    <property type="entry name" value="GST_N_Ure2p_like"/>
    <property type="match status" value="1"/>
</dbReference>
<sequence length="328" mass="36718">MTTAFAHRWIGSRGSHRTCSRSFHLTRHRFCRCPATMSEQWVPPAKIEDLYHAMSGNKWSINRPTAGPRAEKDLPRGEAALQLYSFATPNGRKVSILLEELGVDYDAHYISIMDSDQFNSGFVGANPNSKIPAMIDHDFADGKPLALMESCAIMLHLCEKYNQFLPTDPRLRAECQQWLFWQAAGQGPITGNFGHFMVYAPPGASAARDYGVARYGMDTQRLLDVLERHLAGYGDFQGGSDMRGEGARKYLVGDQYTVADMACYPWVAMLIGTSYDREGQARSFDFLSVEKYSNVMSWADRLKERPQVQRGCTVCSGGKGKPWLESAN</sequence>
<reference evidence="4" key="1">
    <citation type="submission" date="2021-01" db="EMBL/GenBank/DDBJ databases">
        <authorList>
            <person name="Corre E."/>
            <person name="Pelletier E."/>
            <person name="Niang G."/>
            <person name="Scheremetjew M."/>
            <person name="Finn R."/>
            <person name="Kale V."/>
            <person name="Holt S."/>
            <person name="Cochrane G."/>
            <person name="Meng A."/>
            <person name="Brown T."/>
            <person name="Cohen L."/>
        </authorList>
    </citation>
    <scope>NUCLEOTIDE SEQUENCE</scope>
</reference>
<dbReference type="PROSITE" id="PS50404">
    <property type="entry name" value="GST_NTER"/>
    <property type="match status" value="1"/>
</dbReference>
<dbReference type="InterPro" id="IPR040079">
    <property type="entry name" value="Glutathione_S-Trfase"/>
</dbReference>
<evidence type="ECO:0000259" key="3">
    <source>
        <dbReference type="PROSITE" id="PS50405"/>
    </source>
</evidence>
<dbReference type="Gene3D" id="3.40.30.10">
    <property type="entry name" value="Glutaredoxin"/>
    <property type="match status" value="1"/>
</dbReference>
<evidence type="ECO:0000313" key="4">
    <source>
        <dbReference type="EMBL" id="CAD8868741.1"/>
    </source>
</evidence>
<name>A0A7S1AY17_NOCSC</name>
<dbReference type="EMBL" id="HBFQ01060873">
    <property type="protein sequence ID" value="CAD8868741.1"/>
    <property type="molecule type" value="Transcribed_RNA"/>
</dbReference>
<evidence type="ECO:0008006" key="5">
    <source>
        <dbReference type="Google" id="ProtNLM"/>
    </source>
</evidence>
<dbReference type="SFLD" id="SFLDG01151">
    <property type="entry name" value="Main.2:_Nu-like"/>
    <property type="match status" value="1"/>
</dbReference>
<feature type="domain" description="GST N-terminal" evidence="2">
    <location>
        <begin position="78"/>
        <end position="165"/>
    </location>
</feature>
<evidence type="ECO:0000259" key="2">
    <source>
        <dbReference type="PROSITE" id="PS50404"/>
    </source>
</evidence>
<dbReference type="InterPro" id="IPR036249">
    <property type="entry name" value="Thioredoxin-like_sf"/>
</dbReference>
<dbReference type="Gene3D" id="1.20.1050.10">
    <property type="match status" value="1"/>
</dbReference>
<protein>
    <recommendedName>
        <fullName evidence="5">Glutathione S-transferase</fullName>
    </recommendedName>
</protein>
<dbReference type="Pfam" id="PF13410">
    <property type="entry name" value="GST_C_2"/>
    <property type="match status" value="1"/>
</dbReference>
<dbReference type="SFLD" id="SFLDS00019">
    <property type="entry name" value="Glutathione_Transferase_(cytos"/>
    <property type="match status" value="1"/>
</dbReference>
<dbReference type="InterPro" id="IPR036282">
    <property type="entry name" value="Glutathione-S-Trfase_C_sf"/>
</dbReference>
<gene>
    <name evidence="4" type="ORF">NSCI0253_LOCUS43097</name>
</gene>
<dbReference type="AlphaFoldDB" id="A0A7S1AY17"/>
<accession>A0A7S1AY17</accession>
<dbReference type="SFLD" id="SFLDG00358">
    <property type="entry name" value="Main_(cytGST)"/>
    <property type="match status" value="1"/>
</dbReference>
<dbReference type="InterPro" id="IPR004045">
    <property type="entry name" value="Glutathione_S-Trfase_N"/>
</dbReference>
<proteinExistence type="inferred from homology"/>
<dbReference type="SUPFAM" id="SSF52833">
    <property type="entry name" value="Thioredoxin-like"/>
    <property type="match status" value="1"/>
</dbReference>